<dbReference type="Proteomes" id="UP000177555">
    <property type="component" value="Unassembled WGS sequence"/>
</dbReference>
<evidence type="ECO:0000256" key="1">
    <source>
        <dbReference type="SAM" id="Phobius"/>
    </source>
</evidence>
<reference evidence="2 3" key="1">
    <citation type="journal article" date="2016" name="Nat. Commun.">
        <title>Thousands of microbial genomes shed light on interconnected biogeochemical processes in an aquifer system.</title>
        <authorList>
            <person name="Anantharaman K."/>
            <person name="Brown C.T."/>
            <person name="Hug L.A."/>
            <person name="Sharon I."/>
            <person name="Castelle C.J."/>
            <person name="Probst A.J."/>
            <person name="Thomas B.C."/>
            <person name="Singh A."/>
            <person name="Wilkins M.J."/>
            <person name="Karaoz U."/>
            <person name="Brodie E.L."/>
            <person name="Williams K.H."/>
            <person name="Hubbard S.S."/>
            <person name="Banfield J.F."/>
        </authorList>
    </citation>
    <scope>NUCLEOTIDE SEQUENCE [LARGE SCALE GENOMIC DNA]</scope>
</reference>
<dbReference type="Pfam" id="PF07963">
    <property type="entry name" value="N_methyl"/>
    <property type="match status" value="1"/>
</dbReference>
<evidence type="ECO:0008006" key="4">
    <source>
        <dbReference type="Google" id="ProtNLM"/>
    </source>
</evidence>
<dbReference type="Gene3D" id="3.30.700.10">
    <property type="entry name" value="Glycoprotein, Type 4 Pilin"/>
    <property type="match status" value="1"/>
</dbReference>
<dbReference type="InterPro" id="IPR045584">
    <property type="entry name" value="Pilin-like"/>
</dbReference>
<keyword evidence="1" id="KW-0472">Membrane</keyword>
<dbReference type="InterPro" id="IPR012902">
    <property type="entry name" value="N_methyl_site"/>
</dbReference>
<dbReference type="NCBIfam" id="TIGR02532">
    <property type="entry name" value="IV_pilin_GFxxxE"/>
    <property type="match status" value="1"/>
</dbReference>
<proteinExistence type="predicted"/>
<keyword evidence="1" id="KW-0812">Transmembrane</keyword>
<dbReference type="AlphaFoldDB" id="A0A1F5JL66"/>
<sequence>MQRKNNGFTLIELILVIAIISFIALLSSPFFARFLVQNAVDNTVDELSGSLRKAQTYAMAGKQGSTWSVNFSSNTITLYKGLSFAGRDPAFDEEFSVNPAVSVSGISDIDYARVTGLPTPVTATITISSGSNSKTVTINSQGVVSR</sequence>
<feature type="transmembrane region" description="Helical" evidence="1">
    <location>
        <begin position="7"/>
        <end position="32"/>
    </location>
</feature>
<protein>
    <recommendedName>
        <fullName evidence="4">General secretion pathway GspH domain-containing protein</fullName>
    </recommendedName>
</protein>
<dbReference type="EMBL" id="MFCP01000008">
    <property type="protein sequence ID" value="OGE29288.1"/>
    <property type="molecule type" value="Genomic_DNA"/>
</dbReference>
<accession>A0A1F5JL66</accession>
<keyword evidence="1" id="KW-1133">Transmembrane helix</keyword>
<dbReference type="SUPFAM" id="SSF54523">
    <property type="entry name" value="Pili subunits"/>
    <property type="match status" value="1"/>
</dbReference>
<comment type="caution">
    <text evidence="2">The sequence shown here is derived from an EMBL/GenBank/DDBJ whole genome shotgun (WGS) entry which is preliminary data.</text>
</comment>
<organism evidence="2 3">
    <name type="scientific">Candidatus Daviesbacteria bacterium RIFCSPHIGHO2_01_FULL_40_11</name>
    <dbReference type="NCBI Taxonomy" id="1797762"/>
    <lineage>
        <taxon>Bacteria</taxon>
        <taxon>Candidatus Daviesiibacteriota</taxon>
    </lineage>
</organism>
<evidence type="ECO:0000313" key="2">
    <source>
        <dbReference type="EMBL" id="OGE29288.1"/>
    </source>
</evidence>
<evidence type="ECO:0000313" key="3">
    <source>
        <dbReference type="Proteomes" id="UP000177555"/>
    </source>
</evidence>
<gene>
    <name evidence="2" type="ORF">A2867_05405</name>
</gene>
<name>A0A1F5JL66_9BACT</name>